<dbReference type="GO" id="GO:0022625">
    <property type="term" value="C:cytosolic large ribosomal subunit"/>
    <property type="evidence" value="ECO:0007669"/>
    <property type="project" value="TreeGrafter"/>
</dbReference>
<keyword evidence="7" id="KW-1185">Reference proteome</keyword>
<evidence type="ECO:0000313" key="7">
    <source>
        <dbReference type="Proteomes" id="UP000270296"/>
    </source>
</evidence>
<comment type="subunit">
    <text evidence="5">Component of the large ribosomal subunit. May bind IPO9 with low affinity.</text>
</comment>
<dbReference type="InterPro" id="IPR000915">
    <property type="entry name" value="60S_ribosomal_eL6"/>
</dbReference>
<evidence type="ECO:0000256" key="4">
    <source>
        <dbReference type="ARBA" id="ARBA00035351"/>
    </source>
</evidence>
<dbReference type="EMBL" id="UZAM01008115">
    <property type="protein sequence ID" value="VDP03317.1"/>
    <property type="molecule type" value="Genomic_DNA"/>
</dbReference>
<name>A0A3P7ZND2_9BILA</name>
<keyword evidence="1" id="KW-0689">Ribosomal protein</keyword>
<dbReference type="Pfam" id="PF01159">
    <property type="entry name" value="Ribosomal_L6e"/>
    <property type="match status" value="1"/>
</dbReference>
<evidence type="ECO:0000256" key="3">
    <source>
        <dbReference type="ARBA" id="ARBA00035233"/>
    </source>
</evidence>
<dbReference type="CDD" id="cd13156">
    <property type="entry name" value="KOW_RPL6"/>
    <property type="match status" value="1"/>
</dbReference>
<dbReference type="GO" id="GO:0003735">
    <property type="term" value="F:structural constituent of ribosome"/>
    <property type="evidence" value="ECO:0007669"/>
    <property type="project" value="InterPro"/>
</dbReference>
<evidence type="ECO:0000256" key="1">
    <source>
        <dbReference type="ARBA" id="ARBA00022980"/>
    </source>
</evidence>
<proteinExistence type="predicted"/>
<protein>
    <recommendedName>
        <fullName evidence="3">Large ribosomal subunit protein eL6</fullName>
    </recommendedName>
    <alternativeName>
        <fullName evidence="4">60S ribosomal protein L6</fullName>
    </alternativeName>
</protein>
<keyword evidence="2" id="KW-0687">Ribonucleoprotein</keyword>
<dbReference type="OrthoDB" id="2436667at2759"/>
<evidence type="ECO:0000256" key="2">
    <source>
        <dbReference type="ARBA" id="ARBA00023274"/>
    </source>
</evidence>
<accession>A0A3P7ZND2</accession>
<dbReference type="PANTHER" id="PTHR10715">
    <property type="entry name" value="60S RIBOSOMAL PROTEIN L6"/>
    <property type="match status" value="1"/>
</dbReference>
<dbReference type="SUPFAM" id="SSF50104">
    <property type="entry name" value="Translation proteins SH3-like domain"/>
    <property type="match status" value="1"/>
</dbReference>
<dbReference type="GO" id="GO:0003723">
    <property type="term" value="F:RNA binding"/>
    <property type="evidence" value="ECO:0007669"/>
    <property type="project" value="TreeGrafter"/>
</dbReference>
<dbReference type="GO" id="GO:0002181">
    <property type="term" value="P:cytoplasmic translation"/>
    <property type="evidence" value="ECO:0007669"/>
    <property type="project" value="TreeGrafter"/>
</dbReference>
<dbReference type="InterPro" id="IPR041997">
    <property type="entry name" value="Ribosomal_eL6_KOW"/>
</dbReference>
<gene>
    <name evidence="6" type="ORF">SBAD_LOCUS4078</name>
</gene>
<reference evidence="6 7" key="1">
    <citation type="submission" date="2018-11" db="EMBL/GenBank/DDBJ databases">
        <authorList>
            <consortium name="Pathogen Informatics"/>
        </authorList>
    </citation>
    <scope>NUCLEOTIDE SEQUENCE [LARGE SCALE GENOMIC DNA]</scope>
</reference>
<dbReference type="AlphaFoldDB" id="A0A3P7ZND2"/>
<sequence length="112" mass="13250">MNGCPLRRTCQSYVIGTKTKLDISSVKLPKHLTDAYFRRPKRQKKNRKLEGDIFAVKKEDYVVSEQRKEDQKLVDGMIMDVIYKHPEKSFMMGYLKSLFSLKTNQYPHKMVF</sequence>
<evidence type="ECO:0000256" key="5">
    <source>
        <dbReference type="ARBA" id="ARBA00046388"/>
    </source>
</evidence>
<evidence type="ECO:0000313" key="6">
    <source>
        <dbReference type="EMBL" id="VDP03317.1"/>
    </source>
</evidence>
<dbReference type="PANTHER" id="PTHR10715:SF0">
    <property type="entry name" value="LARGE RIBOSOMAL SUBUNIT PROTEIN EL6"/>
    <property type="match status" value="1"/>
</dbReference>
<dbReference type="GO" id="GO:0000027">
    <property type="term" value="P:ribosomal large subunit assembly"/>
    <property type="evidence" value="ECO:0007669"/>
    <property type="project" value="TreeGrafter"/>
</dbReference>
<dbReference type="InterPro" id="IPR008991">
    <property type="entry name" value="Translation_prot_SH3-like_sf"/>
</dbReference>
<dbReference type="Proteomes" id="UP000270296">
    <property type="component" value="Unassembled WGS sequence"/>
</dbReference>
<organism evidence="6 7">
    <name type="scientific">Soboliphyme baturini</name>
    <dbReference type="NCBI Taxonomy" id="241478"/>
    <lineage>
        <taxon>Eukaryota</taxon>
        <taxon>Metazoa</taxon>
        <taxon>Ecdysozoa</taxon>
        <taxon>Nematoda</taxon>
        <taxon>Enoplea</taxon>
        <taxon>Dorylaimia</taxon>
        <taxon>Dioctophymatida</taxon>
        <taxon>Dioctophymatoidea</taxon>
        <taxon>Soboliphymatidae</taxon>
        <taxon>Soboliphyme</taxon>
    </lineage>
</organism>